<reference evidence="5" key="1">
    <citation type="journal article" date="2019" name="Int. J. Syst. Evol. Microbiol.">
        <title>The Global Catalogue of Microorganisms (GCM) 10K type strain sequencing project: providing services to taxonomists for standard genome sequencing and annotation.</title>
        <authorList>
            <consortium name="The Broad Institute Genomics Platform"/>
            <consortium name="The Broad Institute Genome Sequencing Center for Infectious Disease"/>
            <person name="Wu L."/>
            <person name="Ma J."/>
        </authorList>
    </citation>
    <scope>NUCLEOTIDE SEQUENCE [LARGE SCALE GENOMIC DNA]</scope>
    <source>
        <strain evidence="5">KCTC 3950</strain>
    </source>
</reference>
<sequence length="514" mass="56439">MNKRWNILLSAILGTSLLLTACGGNNNSPVNSGGTNDNKGNANAGTNAANGNTDLKPYKLTLIYPGTEQPDEKEVEEKMSELLTQKINATIDLQAVDWGAWNDKMNLMFASGEPADVVFTASWNGHSQNVKKGAFVELDGLLEKYGQDIIKTINPDFLKGAKINGKLYAIPTNKEIAASRGVLVRKDIADKYKMDFSNVKTIADLEPFLKIVKENEPGMTPLFESSTQTIPTYITEWDSLGDAAIPGVIKAAETSTKIVNRMEDPSYMETLKIMRSWYTKGYINKDAATSKLQANETAKTGKVFMWPESLKPGKDKEMEGSIGFPLTQIEIAPPVITTGDTTNSMLGISKTSGNPERAMMLINLLHSDKELLNLLDWGIEGKHFVKAGDNVIKLPDGADPANRPYNHGSAWMFGDQFLSYLWDNEDPNKWEEFRKFNASAKPSIGLGFTFDPEPVKSEMAVLTNVGAEFTAGLETGAVDPEEVLPKYISKQKASGLDKVIAEKQKQFDAFLTAK</sequence>
<feature type="signal peptide" evidence="2">
    <location>
        <begin position="1"/>
        <end position="21"/>
    </location>
</feature>
<comment type="caution">
    <text evidence="4">The sequence shown here is derived from an EMBL/GenBank/DDBJ whole genome shotgun (WGS) entry which is preliminary data.</text>
</comment>
<protein>
    <submittedName>
        <fullName evidence="4">ABC transporter substrate-binding protein</fullName>
    </submittedName>
</protein>
<dbReference type="RefSeq" id="WP_377601288.1">
    <property type="nucleotide sequence ID" value="NZ_JBHUME010000005.1"/>
</dbReference>
<organism evidence="4 5">
    <name type="scientific">Paenibacillus gansuensis</name>
    <dbReference type="NCBI Taxonomy" id="306542"/>
    <lineage>
        <taxon>Bacteria</taxon>
        <taxon>Bacillati</taxon>
        <taxon>Bacillota</taxon>
        <taxon>Bacilli</taxon>
        <taxon>Bacillales</taxon>
        <taxon>Paenibacillaceae</taxon>
        <taxon>Paenibacillus</taxon>
    </lineage>
</organism>
<feature type="chain" id="PRO_5046676537" evidence="2">
    <location>
        <begin position="22"/>
        <end position="514"/>
    </location>
</feature>
<feature type="region of interest" description="Disordered" evidence="1">
    <location>
        <begin position="28"/>
        <end position="50"/>
    </location>
</feature>
<proteinExistence type="predicted"/>
<evidence type="ECO:0000313" key="4">
    <source>
        <dbReference type="EMBL" id="MFD2612076.1"/>
    </source>
</evidence>
<evidence type="ECO:0000256" key="1">
    <source>
        <dbReference type="SAM" id="MobiDB-lite"/>
    </source>
</evidence>
<dbReference type="Pfam" id="PF12010">
    <property type="entry name" value="DUF3502"/>
    <property type="match status" value="1"/>
</dbReference>
<dbReference type="Gene3D" id="3.40.190.10">
    <property type="entry name" value="Periplasmic binding protein-like II"/>
    <property type="match status" value="2"/>
</dbReference>
<evidence type="ECO:0000256" key="2">
    <source>
        <dbReference type="SAM" id="SignalP"/>
    </source>
</evidence>
<dbReference type="PROSITE" id="PS51257">
    <property type="entry name" value="PROKAR_LIPOPROTEIN"/>
    <property type="match status" value="1"/>
</dbReference>
<keyword evidence="2" id="KW-0732">Signal</keyword>
<dbReference type="EMBL" id="JBHUME010000005">
    <property type="protein sequence ID" value="MFD2612076.1"/>
    <property type="molecule type" value="Genomic_DNA"/>
</dbReference>
<dbReference type="SUPFAM" id="SSF53850">
    <property type="entry name" value="Periplasmic binding protein-like II"/>
    <property type="match status" value="1"/>
</dbReference>
<dbReference type="InterPro" id="IPR050490">
    <property type="entry name" value="Bact_solute-bd_prot1"/>
</dbReference>
<dbReference type="Proteomes" id="UP001597541">
    <property type="component" value="Unassembled WGS sequence"/>
</dbReference>
<feature type="domain" description="DUF3502" evidence="3">
    <location>
        <begin position="446"/>
        <end position="511"/>
    </location>
</feature>
<keyword evidence="5" id="KW-1185">Reference proteome</keyword>
<evidence type="ECO:0000313" key="5">
    <source>
        <dbReference type="Proteomes" id="UP001597541"/>
    </source>
</evidence>
<dbReference type="PANTHER" id="PTHR43649">
    <property type="entry name" value="ARABINOSE-BINDING PROTEIN-RELATED"/>
    <property type="match status" value="1"/>
</dbReference>
<name>A0ABW5PB21_9BACL</name>
<dbReference type="Pfam" id="PF01547">
    <property type="entry name" value="SBP_bac_1"/>
    <property type="match status" value="1"/>
</dbReference>
<dbReference type="InterPro" id="IPR022627">
    <property type="entry name" value="DUF3502"/>
</dbReference>
<gene>
    <name evidence="4" type="ORF">ACFSUF_06500</name>
</gene>
<evidence type="ECO:0000259" key="3">
    <source>
        <dbReference type="Pfam" id="PF12010"/>
    </source>
</evidence>
<dbReference type="InterPro" id="IPR006059">
    <property type="entry name" value="SBP"/>
</dbReference>
<dbReference type="PANTHER" id="PTHR43649:SF17">
    <property type="entry name" value="ABC TRANSPORTER SOLUTE BINDING PROTEIN-SUGAR TRANSPORT"/>
    <property type="match status" value="1"/>
</dbReference>
<accession>A0ABW5PB21</accession>